<gene>
    <name evidence="1" type="ORF">FEF65_06105</name>
</gene>
<keyword evidence="2" id="KW-1185">Reference proteome</keyword>
<accession>A0A5R9GN84</accession>
<organism evidence="1 2">
    <name type="scientific">Mariprofundus erugo</name>
    <dbReference type="NCBI Taxonomy" id="2528639"/>
    <lineage>
        <taxon>Bacteria</taxon>
        <taxon>Pseudomonadati</taxon>
        <taxon>Pseudomonadota</taxon>
        <taxon>Candidatius Mariprofundia</taxon>
        <taxon>Mariprofundales</taxon>
        <taxon>Mariprofundaceae</taxon>
        <taxon>Mariprofundus</taxon>
    </lineage>
</organism>
<dbReference type="Proteomes" id="UP000306585">
    <property type="component" value="Unassembled WGS sequence"/>
</dbReference>
<dbReference type="EMBL" id="VBRY01000005">
    <property type="protein sequence ID" value="TLS67490.1"/>
    <property type="molecule type" value="Genomic_DNA"/>
</dbReference>
<evidence type="ECO:0000313" key="2">
    <source>
        <dbReference type="Proteomes" id="UP000306585"/>
    </source>
</evidence>
<protein>
    <submittedName>
        <fullName evidence="1">Uncharacterized protein</fullName>
    </submittedName>
</protein>
<dbReference type="AlphaFoldDB" id="A0A5R9GN84"/>
<dbReference type="RefSeq" id="WP_138238926.1">
    <property type="nucleotide sequence ID" value="NZ_VBRY01000005.1"/>
</dbReference>
<proteinExistence type="predicted"/>
<evidence type="ECO:0000313" key="1">
    <source>
        <dbReference type="EMBL" id="TLS67490.1"/>
    </source>
</evidence>
<name>A0A5R9GN84_9PROT</name>
<sequence length="85" mass="9573">MPFIKAMLNKIFASQCFGVREIIESAMAPDARIMEGHSNSRFLYGRFIPFAEGEGEIEHPVTVVPVGNKSASPYLLRISGRYLRR</sequence>
<comment type="caution">
    <text evidence="1">The sequence shown here is derived from an EMBL/GenBank/DDBJ whole genome shotgun (WGS) entry which is preliminary data.</text>
</comment>
<reference evidence="1 2" key="1">
    <citation type="journal article" date="2019" name="Appl. Environ. Microbiol.">
        <title>Environmental Evidence and Genomic Insight of Iron-oxidizing Bacteria Preference Towards More Corrosion Resistant Stainless Steel at Higher Salinities.</title>
        <authorList>
            <person name="Garrison C.E."/>
            <person name="Price K.A."/>
            <person name="Field E.K."/>
        </authorList>
    </citation>
    <scope>NUCLEOTIDE SEQUENCE [LARGE SCALE GENOMIC DNA]</scope>
    <source>
        <strain evidence="1 2">P3</strain>
    </source>
</reference>